<protein>
    <submittedName>
        <fullName evidence="2">Uncharacterized protein</fullName>
    </submittedName>
</protein>
<accession>A0ABR2LRB4</accession>
<organism evidence="2 3">
    <name type="scientific">Platanthera guangdongensis</name>
    <dbReference type="NCBI Taxonomy" id="2320717"/>
    <lineage>
        <taxon>Eukaryota</taxon>
        <taxon>Viridiplantae</taxon>
        <taxon>Streptophyta</taxon>
        <taxon>Embryophyta</taxon>
        <taxon>Tracheophyta</taxon>
        <taxon>Spermatophyta</taxon>
        <taxon>Magnoliopsida</taxon>
        <taxon>Liliopsida</taxon>
        <taxon>Asparagales</taxon>
        <taxon>Orchidaceae</taxon>
        <taxon>Orchidoideae</taxon>
        <taxon>Orchideae</taxon>
        <taxon>Orchidinae</taxon>
        <taxon>Platanthera</taxon>
    </lineage>
</organism>
<feature type="region of interest" description="Disordered" evidence="1">
    <location>
        <begin position="116"/>
        <end position="146"/>
    </location>
</feature>
<evidence type="ECO:0000313" key="3">
    <source>
        <dbReference type="Proteomes" id="UP001412067"/>
    </source>
</evidence>
<gene>
    <name evidence="2" type="ORF">KSP40_PGU011684</name>
</gene>
<evidence type="ECO:0000256" key="1">
    <source>
        <dbReference type="SAM" id="MobiDB-lite"/>
    </source>
</evidence>
<sequence>MKKTISACLRSFPVVVFRRREEEVHTRFITGTCDLRGRSSWCSSSTIRRKGSCWCSSSSIVALAAMGEVYYINWKDDTRTSVNPRLTTTTCRMNYCDVEDTAVVLLKKAPSSRISTVSKPALRRASPPLPSPNLREQTQAPANTSLSPAAASRVSCTSWYQSTWRLGCFRSLMHLEILGIQENTF</sequence>
<dbReference type="EMBL" id="JBBWWR010000016">
    <property type="protein sequence ID" value="KAK8948053.1"/>
    <property type="molecule type" value="Genomic_DNA"/>
</dbReference>
<keyword evidence="3" id="KW-1185">Reference proteome</keyword>
<name>A0ABR2LRB4_9ASPA</name>
<dbReference type="Proteomes" id="UP001412067">
    <property type="component" value="Unassembled WGS sequence"/>
</dbReference>
<comment type="caution">
    <text evidence="2">The sequence shown here is derived from an EMBL/GenBank/DDBJ whole genome shotgun (WGS) entry which is preliminary data.</text>
</comment>
<proteinExistence type="predicted"/>
<reference evidence="2 3" key="1">
    <citation type="journal article" date="2022" name="Nat. Plants">
        <title>Genomes of leafy and leafless Platanthera orchids illuminate the evolution of mycoheterotrophy.</title>
        <authorList>
            <person name="Li M.H."/>
            <person name="Liu K.W."/>
            <person name="Li Z."/>
            <person name="Lu H.C."/>
            <person name="Ye Q.L."/>
            <person name="Zhang D."/>
            <person name="Wang J.Y."/>
            <person name="Li Y.F."/>
            <person name="Zhong Z.M."/>
            <person name="Liu X."/>
            <person name="Yu X."/>
            <person name="Liu D.K."/>
            <person name="Tu X.D."/>
            <person name="Liu B."/>
            <person name="Hao Y."/>
            <person name="Liao X.Y."/>
            <person name="Jiang Y.T."/>
            <person name="Sun W.H."/>
            <person name="Chen J."/>
            <person name="Chen Y.Q."/>
            <person name="Ai Y."/>
            <person name="Zhai J.W."/>
            <person name="Wu S.S."/>
            <person name="Zhou Z."/>
            <person name="Hsiao Y.Y."/>
            <person name="Wu W.L."/>
            <person name="Chen Y.Y."/>
            <person name="Lin Y.F."/>
            <person name="Hsu J.L."/>
            <person name="Li C.Y."/>
            <person name="Wang Z.W."/>
            <person name="Zhao X."/>
            <person name="Zhong W.Y."/>
            <person name="Ma X.K."/>
            <person name="Ma L."/>
            <person name="Huang J."/>
            <person name="Chen G.Z."/>
            <person name="Huang M.Z."/>
            <person name="Huang L."/>
            <person name="Peng D.H."/>
            <person name="Luo Y.B."/>
            <person name="Zou S.Q."/>
            <person name="Chen S.P."/>
            <person name="Lan S."/>
            <person name="Tsai W.C."/>
            <person name="Van de Peer Y."/>
            <person name="Liu Z.J."/>
        </authorList>
    </citation>
    <scope>NUCLEOTIDE SEQUENCE [LARGE SCALE GENOMIC DNA]</scope>
    <source>
        <strain evidence="2">Lor288</strain>
    </source>
</reference>
<feature type="compositionally biased region" description="Polar residues" evidence="1">
    <location>
        <begin position="134"/>
        <end position="146"/>
    </location>
</feature>
<evidence type="ECO:0000313" key="2">
    <source>
        <dbReference type="EMBL" id="KAK8948053.1"/>
    </source>
</evidence>